<accession>A0A090M5S7</accession>
<dbReference type="InterPro" id="IPR045864">
    <property type="entry name" value="aa-tRNA-synth_II/BPL/LPL"/>
</dbReference>
<dbReference type="PROSITE" id="PS51733">
    <property type="entry name" value="BPL_LPL_CATALYTIC"/>
    <property type="match status" value="1"/>
</dbReference>
<evidence type="ECO:0000256" key="3">
    <source>
        <dbReference type="ARBA" id="ARBA00012334"/>
    </source>
</evidence>
<dbReference type="GO" id="GO:0016874">
    <property type="term" value="F:ligase activity"/>
    <property type="evidence" value="ECO:0007669"/>
    <property type="project" value="UniProtKB-KW"/>
</dbReference>
<gene>
    <name evidence="10" type="ORF">OT_ostta05g02990</name>
</gene>
<dbReference type="SUPFAM" id="SSF55681">
    <property type="entry name" value="Class II aaRS and biotin synthetases"/>
    <property type="match status" value="1"/>
</dbReference>
<dbReference type="RefSeq" id="XP_003079409.2">
    <property type="nucleotide sequence ID" value="XM_003079361.2"/>
</dbReference>
<keyword evidence="4" id="KW-0808">Transferase</keyword>
<evidence type="ECO:0000256" key="2">
    <source>
        <dbReference type="ARBA" id="ARBA00007907"/>
    </source>
</evidence>
<feature type="binding site" evidence="7">
    <location>
        <begin position="79"/>
        <end position="86"/>
    </location>
    <ligand>
        <name>substrate</name>
    </ligand>
</feature>
<dbReference type="CDD" id="cd16444">
    <property type="entry name" value="LipB"/>
    <property type="match status" value="1"/>
</dbReference>
<dbReference type="KEGG" id="ota:OT_ostta05g02990"/>
<proteinExistence type="inferred from homology"/>
<protein>
    <recommendedName>
        <fullName evidence="3">lipoyl(octanoyl) transferase</fullName>
        <ecNumber evidence="3">2.3.1.181</ecNumber>
    </recommendedName>
</protein>
<evidence type="ECO:0000313" key="10">
    <source>
        <dbReference type="EMBL" id="CEF98027.1"/>
    </source>
</evidence>
<dbReference type="EC" id="2.3.1.181" evidence="3"/>
<evidence type="ECO:0000259" key="9">
    <source>
        <dbReference type="PROSITE" id="PS51733"/>
    </source>
</evidence>
<keyword evidence="5" id="KW-0012">Acyltransferase</keyword>
<evidence type="ECO:0000256" key="4">
    <source>
        <dbReference type="ARBA" id="ARBA00022679"/>
    </source>
</evidence>
<feature type="binding site" evidence="7">
    <location>
        <begin position="160"/>
        <end position="162"/>
    </location>
    <ligand>
        <name>substrate</name>
    </ligand>
</feature>
<feature type="site" description="Lowers pKa of active site Cys" evidence="8">
    <location>
        <position position="144"/>
    </location>
</feature>
<keyword evidence="11" id="KW-1185">Reference proteome</keyword>
<name>A0A090M5S7_OSTTA</name>
<evidence type="ECO:0000313" key="11">
    <source>
        <dbReference type="Proteomes" id="UP000009170"/>
    </source>
</evidence>
<dbReference type="InParanoid" id="A0A090M5S7"/>
<dbReference type="InterPro" id="IPR000544">
    <property type="entry name" value="Octanoyltransferase"/>
</dbReference>
<dbReference type="EMBL" id="CAID01000005">
    <property type="protein sequence ID" value="CEF98027.1"/>
    <property type="molecule type" value="Genomic_DNA"/>
</dbReference>
<dbReference type="GeneID" id="9835215"/>
<reference evidence="10 11" key="2">
    <citation type="journal article" date="2014" name="BMC Genomics">
        <title>An improved genome of the model marine alga Ostreococcus tauri unfolds by assessing Illumina de novo assemblies.</title>
        <authorList>
            <person name="Blanc-Mathieu R."/>
            <person name="Verhelst B."/>
            <person name="Derelle E."/>
            <person name="Rombauts S."/>
            <person name="Bouget F.Y."/>
            <person name="Carre I."/>
            <person name="Chateau A."/>
            <person name="Eyre-Walker A."/>
            <person name="Grimsley N."/>
            <person name="Moreau H."/>
            <person name="Piegu B."/>
            <person name="Rivals E."/>
            <person name="Schackwitz W."/>
            <person name="Van de Peer Y."/>
            <person name="Piganeau G."/>
        </authorList>
    </citation>
    <scope>NUCLEOTIDE SEQUENCE [LARGE SCALE GENOMIC DNA]</scope>
    <source>
        <strain evidence="11">OTTH 0595 / CCAP 157/2 / RCC745</strain>
    </source>
</reference>
<evidence type="ECO:0000256" key="7">
    <source>
        <dbReference type="PIRSR" id="PIRSR016262-2"/>
    </source>
</evidence>
<evidence type="ECO:0000256" key="5">
    <source>
        <dbReference type="ARBA" id="ARBA00023315"/>
    </source>
</evidence>
<dbReference type="HAMAP" id="MF_00013">
    <property type="entry name" value="LipB"/>
    <property type="match status" value="1"/>
</dbReference>
<dbReference type="OrthoDB" id="19908at2759"/>
<feature type="domain" description="BPL/LPL catalytic" evidence="9">
    <location>
        <begin position="32"/>
        <end position="217"/>
    </location>
</feature>
<evidence type="ECO:0000256" key="8">
    <source>
        <dbReference type="PIRSR" id="PIRSR016262-3"/>
    </source>
</evidence>
<organism evidence="10 11">
    <name type="scientific">Ostreococcus tauri</name>
    <name type="common">Marine green alga</name>
    <dbReference type="NCBI Taxonomy" id="70448"/>
    <lineage>
        <taxon>Eukaryota</taxon>
        <taxon>Viridiplantae</taxon>
        <taxon>Chlorophyta</taxon>
        <taxon>Mamiellophyceae</taxon>
        <taxon>Mamiellales</taxon>
        <taxon>Bathycoccaceae</taxon>
        <taxon>Ostreococcus</taxon>
    </lineage>
</organism>
<reference evidence="11" key="1">
    <citation type="journal article" date="2006" name="Proc. Natl. Acad. Sci. U.S.A.">
        <title>Genome analysis of the smallest free-living eukaryote Ostreococcus tauri unveils many unique features.</title>
        <authorList>
            <person name="Derelle E."/>
            <person name="Ferraz C."/>
            <person name="Rombauts S."/>
            <person name="Rouze P."/>
            <person name="Worden A.Z."/>
            <person name="Robbens S."/>
            <person name="Partensky F."/>
            <person name="Degroeve S."/>
            <person name="Echeynie S."/>
            <person name="Cooke R."/>
            <person name="Saeys Y."/>
            <person name="Wuyts J."/>
            <person name="Jabbari K."/>
            <person name="Bowler C."/>
            <person name="Panaud O."/>
            <person name="Piegu B."/>
            <person name="Ball S.G."/>
            <person name="Ral J.-P."/>
            <person name="Bouget F.-Y."/>
            <person name="Piganeau G."/>
            <person name="De Baets B."/>
            <person name="Picard A."/>
            <person name="Delseny M."/>
            <person name="Demaille J."/>
            <person name="Van de Peer Y."/>
            <person name="Moreau H."/>
        </authorList>
    </citation>
    <scope>NUCLEOTIDE SEQUENCE [LARGE SCALE GENOMIC DNA]</scope>
    <source>
        <strain evidence="11">OTTH 0595 / CCAP 157/2 / RCC745</strain>
    </source>
</reference>
<evidence type="ECO:0000256" key="6">
    <source>
        <dbReference type="PIRSR" id="PIRSR016262-1"/>
    </source>
</evidence>
<comment type="similarity">
    <text evidence="2">Belongs to the LipB family.</text>
</comment>
<dbReference type="Gene3D" id="3.30.930.10">
    <property type="entry name" value="Bira Bifunctional Protein, Domain 2"/>
    <property type="match status" value="1"/>
</dbReference>
<dbReference type="NCBIfam" id="TIGR00214">
    <property type="entry name" value="lipB"/>
    <property type="match status" value="1"/>
</dbReference>
<dbReference type="Proteomes" id="UP000009170">
    <property type="component" value="Unassembled WGS sequence"/>
</dbReference>
<dbReference type="GO" id="GO:0009249">
    <property type="term" value="P:protein lipoylation"/>
    <property type="evidence" value="ECO:0007669"/>
    <property type="project" value="InterPro"/>
</dbReference>
<dbReference type="PANTHER" id="PTHR10993">
    <property type="entry name" value="OCTANOYLTRANSFERASE"/>
    <property type="match status" value="1"/>
</dbReference>
<comment type="pathway">
    <text evidence="1">Protein modification; protein lipoylation via endogenous pathway; protein N(6)-(lipoyl)lysine from octanoyl-[acyl-carrier-protein]: step 1/2.</text>
</comment>
<comment type="caution">
    <text evidence="10">The sequence shown here is derived from an EMBL/GenBank/DDBJ whole genome shotgun (WGS) entry which is preliminary data.</text>
</comment>
<dbReference type="GO" id="GO:0033819">
    <property type="term" value="F:lipoyl(octanoyl) transferase activity"/>
    <property type="evidence" value="ECO:0007669"/>
    <property type="project" value="UniProtKB-EC"/>
</dbReference>
<dbReference type="PANTHER" id="PTHR10993:SF15">
    <property type="entry name" value="OCTANOYLTRANSFERASE LIP2, MITOCHONDRIAL"/>
    <property type="match status" value="1"/>
</dbReference>
<dbReference type="STRING" id="70448.A0A090M5S7"/>
<dbReference type="UniPathway" id="UPA00538">
    <property type="reaction ID" value="UER00592"/>
</dbReference>
<feature type="active site" description="Acyl-thioester intermediate" evidence="6">
    <location>
        <position position="178"/>
    </location>
</feature>
<dbReference type="AlphaFoldDB" id="A0A090M5S7"/>
<dbReference type="FunCoup" id="A0A090M5S7">
    <property type="interactions" value="1275"/>
</dbReference>
<feature type="binding site" evidence="7">
    <location>
        <begin position="147"/>
        <end position="149"/>
    </location>
    <ligand>
        <name>substrate</name>
    </ligand>
</feature>
<dbReference type="PROSITE" id="PS01313">
    <property type="entry name" value="LIPB"/>
    <property type="match status" value="1"/>
</dbReference>
<dbReference type="InterPro" id="IPR004143">
    <property type="entry name" value="BPL_LPL_catalytic"/>
</dbReference>
<dbReference type="PIRSF" id="PIRSF016262">
    <property type="entry name" value="LPLase"/>
    <property type="match status" value="1"/>
</dbReference>
<sequence>MRVMRATHEDVRRAASGFVRGETRDDAACSAPPARDALLLCQHAPVITIGRRKVLGASHVRSSVEELRRAGIALRETDRGGDATYHGPGQLVAYPVVSLRGAGLGARAYVEGLERFASEALRGLGIDARGGYKGREGVWVGDAKIAAVGVKISSGVSSHGVAFNVNPDLRHFEHIIPCGLEGYEVTSVTNELGRTVDMVEVETRIVDAFARTFGYRHVTTSIEDAN</sequence>
<dbReference type="InterPro" id="IPR020605">
    <property type="entry name" value="Octanoyltransferase_CS"/>
</dbReference>
<dbReference type="Pfam" id="PF21948">
    <property type="entry name" value="LplA-B_cat"/>
    <property type="match status" value="1"/>
</dbReference>
<keyword evidence="10" id="KW-0436">Ligase</keyword>
<evidence type="ECO:0000256" key="1">
    <source>
        <dbReference type="ARBA" id="ARBA00004821"/>
    </source>
</evidence>